<sequence>MSSTDIREALHSVGESTPVPVVDRLALQRKVAQERRAQRARWAGTATLAVAASVALVAVVGVPFTGGAATGPAAGERTVETTVPPAGRAAVLAMPVYYLLDGQLHALDPDGQDSDLGVVAEEIIGSTYEGVYVVDTESTVQRLDARPGDEGPEGRWTFRPGEAQVAGPVQSARLSADGRWLGWIDLEGRLVVRDLLADRTAGPRPLPVNSYLADLAQGTGAALVSQDGDLVLKGVDGEVPVPTAGDGYGWESSARADRVAVVDRDAITRVYDVATGAAVLVDEVPGSGHLSPYGDALVSVHAVRGSAEALIWRQGEEPEALPVPGRVVDVAWADDDTALVVSSVDGSTVVHACDVADRPCTLLPIGGDGLTLAH</sequence>
<evidence type="ECO:0000256" key="1">
    <source>
        <dbReference type="SAM" id="Phobius"/>
    </source>
</evidence>
<keyword evidence="1" id="KW-0472">Membrane</keyword>
<name>A0A1A9GF10_9ACTN</name>
<dbReference type="STRING" id="1300347.I601_0477"/>
<keyword evidence="3" id="KW-1185">Reference proteome</keyword>
<dbReference type="SUPFAM" id="SSF82171">
    <property type="entry name" value="DPP6 N-terminal domain-like"/>
    <property type="match status" value="1"/>
</dbReference>
<accession>A0A1A9GF10</accession>
<proteinExistence type="predicted"/>
<dbReference type="AlphaFoldDB" id="A0A1A9GF10"/>
<reference evidence="2 3" key="1">
    <citation type="submission" date="2016-03" db="EMBL/GenBank/DDBJ databases">
        <title>Complete genome sequence of a soil Actinobacterium, Nocardioides dokdonensis FR1436.</title>
        <authorList>
            <person name="Kwon S.-K."/>
            <person name="Kim K."/>
            <person name="Kim J.F."/>
        </authorList>
    </citation>
    <scope>NUCLEOTIDE SEQUENCE [LARGE SCALE GENOMIC DNA]</scope>
    <source>
        <strain evidence="2 3">FR1436</strain>
    </source>
</reference>
<dbReference type="KEGG" id="ndk:I601_0477"/>
<keyword evidence="1" id="KW-1133">Transmembrane helix</keyword>
<dbReference type="PATRIC" id="fig|1300347.3.peg.478"/>
<dbReference type="EMBL" id="CP015079">
    <property type="protein sequence ID" value="ANH36929.1"/>
    <property type="molecule type" value="Genomic_DNA"/>
</dbReference>
<evidence type="ECO:0000313" key="3">
    <source>
        <dbReference type="Proteomes" id="UP000077868"/>
    </source>
</evidence>
<evidence type="ECO:0000313" key="2">
    <source>
        <dbReference type="EMBL" id="ANH36929.1"/>
    </source>
</evidence>
<dbReference type="RefSeq" id="WP_068105942.1">
    <property type="nucleotide sequence ID" value="NZ_CP015079.1"/>
</dbReference>
<keyword evidence="1" id="KW-0812">Transmembrane</keyword>
<organism evidence="2 3">
    <name type="scientific">Nocardioides dokdonensis FR1436</name>
    <dbReference type="NCBI Taxonomy" id="1300347"/>
    <lineage>
        <taxon>Bacteria</taxon>
        <taxon>Bacillati</taxon>
        <taxon>Actinomycetota</taxon>
        <taxon>Actinomycetes</taxon>
        <taxon>Propionibacteriales</taxon>
        <taxon>Nocardioidaceae</taxon>
        <taxon>Nocardioides</taxon>
    </lineage>
</organism>
<dbReference type="OrthoDB" id="9808778at2"/>
<gene>
    <name evidence="2" type="ORF">I601_0477</name>
</gene>
<protein>
    <submittedName>
        <fullName evidence="2">Uncharacterized protein</fullName>
    </submittedName>
</protein>
<feature type="transmembrane region" description="Helical" evidence="1">
    <location>
        <begin position="42"/>
        <end position="64"/>
    </location>
</feature>
<dbReference type="Proteomes" id="UP000077868">
    <property type="component" value="Chromosome"/>
</dbReference>